<dbReference type="OrthoDB" id="9796260at2"/>
<evidence type="ECO:0000256" key="10">
    <source>
        <dbReference type="SAM" id="Phobius"/>
    </source>
</evidence>
<feature type="transmembrane region" description="Helical" evidence="10">
    <location>
        <begin position="103"/>
        <end position="122"/>
    </location>
</feature>
<keyword evidence="4" id="KW-1003">Cell membrane</keyword>
<keyword evidence="7 10" id="KW-1133">Transmembrane helix</keyword>
<dbReference type="PANTHER" id="PTHR30472">
    <property type="entry name" value="FERRIC ENTEROBACTIN TRANSPORT SYSTEM PERMEASE PROTEIN"/>
    <property type="match status" value="1"/>
</dbReference>
<feature type="transmembrane region" description="Helical" evidence="10">
    <location>
        <begin position="128"/>
        <end position="154"/>
    </location>
</feature>
<feature type="transmembrane region" description="Helical" evidence="10">
    <location>
        <begin position="223"/>
        <end position="256"/>
    </location>
</feature>
<evidence type="ECO:0000256" key="3">
    <source>
        <dbReference type="ARBA" id="ARBA00022448"/>
    </source>
</evidence>
<comment type="subcellular location">
    <subcellularLocation>
        <location evidence="1">Cell membrane</location>
        <topology evidence="1">Multi-pass membrane protein</topology>
    </subcellularLocation>
</comment>
<dbReference type="GO" id="GO:0005886">
    <property type="term" value="C:plasma membrane"/>
    <property type="evidence" value="ECO:0007669"/>
    <property type="project" value="UniProtKB-SubCell"/>
</dbReference>
<dbReference type="FunFam" id="1.10.3470.10:FF:000004">
    <property type="entry name" value="Iron compound ABC transporter, permease"/>
    <property type="match status" value="1"/>
</dbReference>
<evidence type="ECO:0000256" key="9">
    <source>
        <dbReference type="ARBA" id="ARBA00023136"/>
    </source>
</evidence>
<keyword evidence="3" id="KW-0813">Transport</keyword>
<proteinExistence type="inferred from homology"/>
<evidence type="ECO:0000256" key="1">
    <source>
        <dbReference type="ARBA" id="ARBA00004651"/>
    </source>
</evidence>
<organism evidence="11 12">
    <name type="scientific">Parageobacillus thermantarcticus</name>
    <dbReference type="NCBI Taxonomy" id="186116"/>
    <lineage>
        <taxon>Bacteria</taxon>
        <taxon>Bacillati</taxon>
        <taxon>Bacillota</taxon>
        <taxon>Bacilli</taxon>
        <taxon>Bacillales</taxon>
        <taxon>Anoxybacillaceae</taxon>
        <taxon>Parageobacillus</taxon>
    </lineage>
</organism>
<comment type="similarity">
    <text evidence="2">Belongs to the binding-protein-dependent transport system permease family. FecCD subfamily.</text>
</comment>
<dbReference type="RefSeq" id="WP_090949128.1">
    <property type="nucleotide sequence ID" value="NZ_FOJS01000015.1"/>
</dbReference>
<dbReference type="Gene3D" id="1.10.3470.10">
    <property type="entry name" value="ABC transporter involved in vitamin B12 uptake, BtuC"/>
    <property type="match status" value="1"/>
</dbReference>
<keyword evidence="12" id="KW-1185">Reference proteome</keyword>
<evidence type="ECO:0000256" key="5">
    <source>
        <dbReference type="ARBA" id="ARBA00022496"/>
    </source>
</evidence>
<dbReference type="PANTHER" id="PTHR30472:SF19">
    <property type="entry name" value="PETROBACTIN IMPORT SYSTEM PERMEASE PROTEIN YCLO"/>
    <property type="match status" value="1"/>
</dbReference>
<evidence type="ECO:0000256" key="8">
    <source>
        <dbReference type="ARBA" id="ARBA00023004"/>
    </source>
</evidence>
<evidence type="ECO:0000256" key="7">
    <source>
        <dbReference type="ARBA" id="ARBA00022989"/>
    </source>
</evidence>
<feature type="transmembrane region" description="Helical" evidence="10">
    <location>
        <begin position="289"/>
        <end position="310"/>
    </location>
</feature>
<evidence type="ECO:0000256" key="2">
    <source>
        <dbReference type="ARBA" id="ARBA00007935"/>
    </source>
</evidence>
<dbReference type="Pfam" id="PF01032">
    <property type="entry name" value="FecCD"/>
    <property type="match status" value="1"/>
</dbReference>
<dbReference type="CDD" id="cd06550">
    <property type="entry name" value="TM_ABC_iron-siderophores_like"/>
    <property type="match status" value="1"/>
</dbReference>
<evidence type="ECO:0000256" key="6">
    <source>
        <dbReference type="ARBA" id="ARBA00022692"/>
    </source>
</evidence>
<protein>
    <submittedName>
        <fullName evidence="11">Iron complex transport system permease protein</fullName>
    </submittedName>
</protein>
<sequence>MSNKTKLILLSIAALLLIAVFLATDLKGNLDYILRSRSEKIAAMVLTGCAIAASTVIFQTITNNRILTPSIIGFDSVYMLIQTFIVFIFGSTTLTMMSANVQFLLSVGFMVGFAILLYSVLFKREGQTIYFLLLVGMIMGTFFQSVTSFMQFLIDPNEFFVIQDRMFASFNNIKTELLFASGIVIALMIGYIVSYIRYLDVLSLGKEHAINLGVPYEKIVKRLLIVVAVLVSVSTALVGPITFLGFIVANVAYAFLQTYRHSYLLIGATLFAVIAVVGGQLVVERVFTFSTPLTVIVNFIGGIYFLYLLLRERKAW</sequence>
<dbReference type="InterPro" id="IPR037294">
    <property type="entry name" value="ABC_BtuC-like"/>
</dbReference>
<dbReference type="STRING" id="186116.SAMN05192569_101521"/>
<name>A0A1I0T7Q3_9BACL</name>
<dbReference type="SUPFAM" id="SSF81345">
    <property type="entry name" value="ABC transporter involved in vitamin B12 uptake, BtuC"/>
    <property type="match status" value="1"/>
</dbReference>
<feature type="transmembrane region" description="Helical" evidence="10">
    <location>
        <begin position="175"/>
        <end position="196"/>
    </location>
</feature>
<keyword evidence="8" id="KW-0408">Iron</keyword>
<evidence type="ECO:0000256" key="4">
    <source>
        <dbReference type="ARBA" id="ARBA00022475"/>
    </source>
</evidence>
<feature type="transmembrane region" description="Helical" evidence="10">
    <location>
        <begin position="77"/>
        <end position="96"/>
    </location>
</feature>
<keyword evidence="5" id="KW-0406">Ion transport</keyword>
<dbReference type="GO" id="GO:0033214">
    <property type="term" value="P:siderophore-iron import into cell"/>
    <property type="evidence" value="ECO:0007669"/>
    <property type="project" value="TreeGrafter"/>
</dbReference>
<keyword evidence="6 10" id="KW-0812">Transmembrane</keyword>
<dbReference type="AlphaFoldDB" id="A0A1I0T7Q3"/>
<feature type="transmembrane region" description="Helical" evidence="10">
    <location>
        <begin position="263"/>
        <end position="283"/>
    </location>
</feature>
<gene>
    <name evidence="11" type="ORF">SAMN05192569_101521</name>
</gene>
<dbReference type="EMBL" id="FOJS01000015">
    <property type="protein sequence ID" value="SFA47623.1"/>
    <property type="molecule type" value="Genomic_DNA"/>
</dbReference>
<keyword evidence="5" id="KW-0410">Iron transport</keyword>
<dbReference type="InterPro" id="IPR000522">
    <property type="entry name" value="ABC_transptr_permease_BtuC"/>
</dbReference>
<evidence type="ECO:0000313" key="12">
    <source>
        <dbReference type="Proteomes" id="UP000198650"/>
    </source>
</evidence>
<dbReference type="Proteomes" id="UP000198650">
    <property type="component" value="Unassembled WGS sequence"/>
</dbReference>
<accession>A0A1I0T7Q3</accession>
<evidence type="ECO:0000313" key="11">
    <source>
        <dbReference type="EMBL" id="SFA47623.1"/>
    </source>
</evidence>
<reference evidence="12" key="1">
    <citation type="submission" date="2016-10" db="EMBL/GenBank/DDBJ databases">
        <authorList>
            <person name="Varghese N."/>
            <person name="Submissions S."/>
        </authorList>
    </citation>
    <scope>NUCLEOTIDE SEQUENCE [LARGE SCALE GENOMIC DNA]</scope>
    <source>
        <strain evidence="12">M1</strain>
    </source>
</reference>
<dbReference type="GO" id="GO:0022857">
    <property type="term" value="F:transmembrane transporter activity"/>
    <property type="evidence" value="ECO:0007669"/>
    <property type="project" value="InterPro"/>
</dbReference>
<keyword evidence="9 10" id="KW-0472">Membrane</keyword>